<keyword evidence="3" id="KW-0963">Cytoplasm</keyword>
<comment type="caution">
    <text evidence="7">The sequence shown here is derived from an EMBL/GenBank/DDBJ whole genome shotgun (WGS) entry which is preliminary data.</text>
</comment>
<dbReference type="PANTHER" id="PTHR13438:SF2">
    <property type="entry name" value="AMINOACYL TRNA SYNTHASE COMPLEX-INTERACTING MULTIFUNCTIONAL PROTEIN 2"/>
    <property type="match status" value="1"/>
</dbReference>
<comment type="subcellular location">
    <subcellularLocation>
        <location evidence="2">Cytoplasm</location>
        <location evidence="2">Cytosol</location>
    </subcellularLocation>
    <subcellularLocation>
        <location evidence="1">Nucleus</location>
    </subcellularLocation>
</comment>
<keyword evidence="8" id="KW-1185">Reference proteome</keyword>
<feature type="domain" description="AIMP2 thioredoxin-like" evidence="6">
    <location>
        <begin position="74"/>
        <end position="157"/>
    </location>
</feature>
<sequence length="262" mass="29545">MYSTKPIVSNIKIEDNSSPMYEVKPFVCFSNGGEQNKDILLELEKRQTRLLERIDKLRIDLDTICPQVPCLGGNCEDHVISVNPNDPPFSIFVLANLLSSYHNVRVSSHVHSSITHVPKAYLLSSYVGCTSFSRNGFSMGLTFIWKDVKKPSLFVSGTRIEGEGNIARYLNSLIAAEKDIVTQTKIDDLIEDVEWRGVVSIENGNSEFLLGDKPCLADIVAWSILVRQNRKSPKIDEWMKRTMKYVYEKIAGQISVEELVEG</sequence>
<dbReference type="GO" id="GO:0017101">
    <property type="term" value="C:aminoacyl-tRNA synthetase multienzyme complex"/>
    <property type="evidence" value="ECO:0007669"/>
    <property type="project" value="InterPro"/>
</dbReference>
<dbReference type="SUPFAM" id="SSF47616">
    <property type="entry name" value="GST C-terminal domain-like"/>
    <property type="match status" value="1"/>
</dbReference>
<dbReference type="Proteomes" id="UP000549394">
    <property type="component" value="Unassembled WGS sequence"/>
</dbReference>
<reference evidence="7 8" key="1">
    <citation type="submission" date="2020-08" db="EMBL/GenBank/DDBJ databases">
        <authorList>
            <person name="Hejnol A."/>
        </authorList>
    </citation>
    <scope>NUCLEOTIDE SEQUENCE [LARGE SCALE GENOMIC DNA]</scope>
</reference>
<dbReference type="InterPro" id="IPR042360">
    <property type="entry name" value="AIMP2"/>
</dbReference>
<protein>
    <submittedName>
        <fullName evidence="7">DgyrCDS13825</fullName>
    </submittedName>
</protein>
<name>A0A7I8WBU6_9ANNE</name>
<dbReference type="Gene3D" id="1.20.1050.130">
    <property type="match status" value="1"/>
</dbReference>
<dbReference type="InterPro" id="IPR041503">
    <property type="entry name" value="AIMP2_thioredoxin"/>
</dbReference>
<dbReference type="AlphaFoldDB" id="A0A7I8WBU6"/>
<dbReference type="PANTHER" id="PTHR13438">
    <property type="entry name" value="AMINOACYL TRNA SYNTHASE COMPLEX-INTERACTING MULTIFUNCTIONAL PROTEIN"/>
    <property type="match status" value="1"/>
</dbReference>
<keyword evidence="4" id="KW-0648">Protein biosynthesis</keyword>
<evidence type="ECO:0000256" key="2">
    <source>
        <dbReference type="ARBA" id="ARBA00004514"/>
    </source>
</evidence>
<dbReference type="OrthoDB" id="2309723at2759"/>
<evidence type="ECO:0000313" key="8">
    <source>
        <dbReference type="Proteomes" id="UP000549394"/>
    </source>
</evidence>
<evidence type="ECO:0000256" key="1">
    <source>
        <dbReference type="ARBA" id="ARBA00004123"/>
    </source>
</evidence>
<dbReference type="GO" id="GO:0005829">
    <property type="term" value="C:cytosol"/>
    <property type="evidence" value="ECO:0007669"/>
    <property type="project" value="UniProtKB-SubCell"/>
</dbReference>
<organism evidence="7 8">
    <name type="scientific">Dimorphilus gyrociliatus</name>
    <dbReference type="NCBI Taxonomy" id="2664684"/>
    <lineage>
        <taxon>Eukaryota</taxon>
        <taxon>Metazoa</taxon>
        <taxon>Spiralia</taxon>
        <taxon>Lophotrochozoa</taxon>
        <taxon>Annelida</taxon>
        <taxon>Polychaeta</taxon>
        <taxon>Polychaeta incertae sedis</taxon>
        <taxon>Dinophilidae</taxon>
        <taxon>Dimorphilus</taxon>
    </lineage>
</organism>
<dbReference type="GO" id="GO:0006412">
    <property type="term" value="P:translation"/>
    <property type="evidence" value="ECO:0007669"/>
    <property type="project" value="UniProtKB-KW"/>
</dbReference>
<dbReference type="EMBL" id="CAJFCJ010000028">
    <property type="protein sequence ID" value="CAD5125622.1"/>
    <property type="molecule type" value="Genomic_DNA"/>
</dbReference>
<dbReference type="Pfam" id="PF18569">
    <property type="entry name" value="Thioredoxin_16"/>
    <property type="match status" value="1"/>
</dbReference>
<proteinExistence type="predicted"/>
<gene>
    <name evidence="7" type="ORF">DGYR_LOCUS12968</name>
</gene>
<dbReference type="GO" id="GO:0005634">
    <property type="term" value="C:nucleus"/>
    <property type="evidence" value="ECO:0007669"/>
    <property type="project" value="UniProtKB-SubCell"/>
</dbReference>
<accession>A0A7I8WBU6</accession>
<evidence type="ECO:0000256" key="3">
    <source>
        <dbReference type="ARBA" id="ARBA00022490"/>
    </source>
</evidence>
<keyword evidence="5" id="KW-0539">Nucleus</keyword>
<evidence type="ECO:0000256" key="4">
    <source>
        <dbReference type="ARBA" id="ARBA00022917"/>
    </source>
</evidence>
<evidence type="ECO:0000313" key="7">
    <source>
        <dbReference type="EMBL" id="CAD5125622.1"/>
    </source>
</evidence>
<evidence type="ECO:0000259" key="6">
    <source>
        <dbReference type="Pfam" id="PF18569"/>
    </source>
</evidence>
<dbReference type="InterPro" id="IPR036282">
    <property type="entry name" value="Glutathione-S-Trfase_C_sf"/>
</dbReference>
<evidence type="ECO:0000256" key="5">
    <source>
        <dbReference type="ARBA" id="ARBA00023242"/>
    </source>
</evidence>